<dbReference type="GO" id="GO:0005739">
    <property type="term" value="C:mitochondrion"/>
    <property type="evidence" value="ECO:0007669"/>
    <property type="project" value="TreeGrafter"/>
</dbReference>
<evidence type="ECO:0000313" key="8">
    <source>
        <dbReference type="EMBL" id="KAJ8567568.1"/>
    </source>
</evidence>
<comment type="similarity">
    <text evidence="5 6">Belongs to the class I-like SAM-binding methyltransferase superfamily. rRNA adenine N(6)-methyltransferase family.</text>
</comment>
<reference evidence="9" key="1">
    <citation type="journal article" date="2023" name="Proc. Natl. Acad. Sci. U.S.A.">
        <title>Genomic and structural basis for evolution of tropane alkaloid biosynthesis.</title>
        <authorList>
            <person name="Wanga Y.-J."/>
            <person name="Taina T."/>
            <person name="Yua J.-Y."/>
            <person name="Lia J."/>
            <person name="Xua B."/>
            <person name="Chenc J."/>
            <person name="D'Auriad J.C."/>
            <person name="Huanga J.-P."/>
            <person name="Huanga S.-X."/>
        </authorList>
    </citation>
    <scope>NUCLEOTIDE SEQUENCE [LARGE SCALE GENOMIC DNA]</scope>
    <source>
        <strain evidence="9">cv. KIB-2019</strain>
    </source>
</reference>
<dbReference type="PROSITE" id="PS51689">
    <property type="entry name" value="SAM_RNA_A_N6_MT"/>
    <property type="match status" value="1"/>
</dbReference>
<evidence type="ECO:0000256" key="3">
    <source>
        <dbReference type="ARBA" id="ARBA00022691"/>
    </source>
</evidence>
<dbReference type="InterPro" id="IPR001737">
    <property type="entry name" value="KsgA/Erm"/>
</dbReference>
<dbReference type="OrthoDB" id="74991at2759"/>
<feature type="binding site" evidence="5">
    <location>
        <position position="25"/>
    </location>
    <ligand>
        <name>S-adenosyl-L-methionine</name>
        <dbReference type="ChEBI" id="CHEBI:59789"/>
    </ligand>
</feature>
<dbReference type="PANTHER" id="PTHR11727">
    <property type="entry name" value="DIMETHYLADENOSINE TRANSFERASE"/>
    <property type="match status" value="1"/>
</dbReference>
<dbReference type="EMBL" id="JAJAGQ010000003">
    <property type="protein sequence ID" value="KAJ8567568.1"/>
    <property type="molecule type" value="Genomic_DNA"/>
</dbReference>
<evidence type="ECO:0000256" key="5">
    <source>
        <dbReference type="PROSITE-ProRule" id="PRU01026"/>
    </source>
</evidence>
<proteinExistence type="inferred from homology"/>
<dbReference type="InterPro" id="IPR020596">
    <property type="entry name" value="rRNA_Ade_Mease_Trfase_CS"/>
</dbReference>
<dbReference type="SMART" id="SM00650">
    <property type="entry name" value="rADc"/>
    <property type="match status" value="1"/>
</dbReference>
<comment type="caution">
    <text evidence="5">Lacks conserved residue(s) required for the propagation of feature annotation.</text>
</comment>
<keyword evidence="3 5" id="KW-0949">S-adenosyl-L-methionine</keyword>
<sequence length="78" mass="8662">MNPRVINSIVQKSNILPTDTVLEIGPGTGNLTLKLLEVAEKVIAIEIDKHMIEILHKRVSERGLQHCLTVSFYIGAEL</sequence>
<evidence type="ECO:0000256" key="2">
    <source>
        <dbReference type="ARBA" id="ARBA00022679"/>
    </source>
</evidence>
<evidence type="ECO:0000259" key="7">
    <source>
        <dbReference type="SMART" id="SM00650"/>
    </source>
</evidence>
<evidence type="ECO:0000256" key="6">
    <source>
        <dbReference type="RuleBase" id="RU362106"/>
    </source>
</evidence>
<keyword evidence="2 5" id="KW-0808">Transferase</keyword>
<dbReference type="GO" id="GO:0000179">
    <property type="term" value="F:rRNA (adenine-N6,N6-)-dimethyltransferase activity"/>
    <property type="evidence" value="ECO:0007669"/>
    <property type="project" value="UniProtKB-UniRule"/>
</dbReference>
<comment type="caution">
    <text evidence="8">The sequence shown here is derived from an EMBL/GenBank/DDBJ whole genome shotgun (WGS) entry which is preliminary data.</text>
</comment>
<dbReference type="AlphaFoldDB" id="A0A9Q1RMA9"/>
<evidence type="ECO:0000256" key="4">
    <source>
        <dbReference type="ARBA" id="ARBA00022884"/>
    </source>
</evidence>
<organism evidence="8 9">
    <name type="scientific">Anisodus acutangulus</name>
    <dbReference type="NCBI Taxonomy" id="402998"/>
    <lineage>
        <taxon>Eukaryota</taxon>
        <taxon>Viridiplantae</taxon>
        <taxon>Streptophyta</taxon>
        <taxon>Embryophyta</taxon>
        <taxon>Tracheophyta</taxon>
        <taxon>Spermatophyta</taxon>
        <taxon>Magnoliopsida</taxon>
        <taxon>eudicotyledons</taxon>
        <taxon>Gunneridae</taxon>
        <taxon>Pentapetalae</taxon>
        <taxon>asterids</taxon>
        <taxon>lamiids</taxon>
        <taxon>Solanales</taxon>
        <taxon>Solanaceae</taxon>
        <taxon>Solanoideae</taxon>
        <taxon>Hyoscyameae</taxon>
        <taxon>Anisodus</taxon>
    </lineage>
</organism>
<dbReference type="EC" id="2.1.1.-" evidence="6"/>
<name>A0A9Q1RMA9_9SOLA</name>
<dbReference type="InterPro" id="IPR029063">
    <property type="entry name" value="SAM-dependent_MTases_sf"/>
</dbReference>
<keyword evidence="4 5" id="KW-0694">RNA-binding</keyword>
<dbReference type="Pfam" id="PF00398">
    <property type="entry name" value="RrnaAD"/>
    <property type="match status" value="1"/>
</dbReference>
<feature type="domain" description="Ribosomal RNA adenine methylase transferase N-terminal" evidence="7">
    <location>
        <begin position="5"/>
        <end position="77"/>
    </location>
</feature>
<dbReference type="Proteomes" id="UP001152561">
    <property type="component" value="Unassembled WGS sequence"/>
</dbReference>
<dbReference type="CDD" id="cd02440">
    <property type="entry name" value="AdoMet_MTases"/>
    <property type="match status" value="1"/>
</dbReference>
<feature type="binding site" evidence="5">
    <location>
        <position position="1"/>
    </location>
    <ligand>
        <name>S-adenosyl-L-methionine</name>
        <dbReference type="ChEBI" id="CHEBI:59789"/>
    </ligand>
</feature>
<accession>A0A9Q1RMA9</accession>
<dbReference type="InterPro" id="IPR020598">
    <property type="entry name" value="rRNA_Ade_methylase_Trfase_N"/>
</dbReference>
<dbReference type="PANTHER" id="PTHR11727:SF12">
    <property type="entry name" value="RIBOSOMAL RNA SMALL SUBUNIT METHYLTRANSFERASE, MITOCHONDRIAL"/>
    <property type="match status" value="1"/>
</dbReference>
<dbReference type="PROSITE" id="PS01131">
    <property type="entry name" value="RRNA_A_DIMETH"/>
    <property type="match status" value="1"/>
</dbReference>
<protein>
    <recommendedName>
        <fullName evidence="6">rRNA adenine N(6)-methyltransferase</fullName>
        <ecNumber evidence="6">2.1.1.-</ecNumber>
    </recommendedName>
</protein>
<gene>
    <name evidence="8" type="ORF">K7X08_019776</name>
</gene>
<dbReference type="GO" id="GO:0003723">
    <property type="term" value="F:RNA binding"/>
    <property type="evidence" value="ECO:0007669"/>
    <property type="project" value="UniProtKB-UniRule"/>
</dbReference>
<keyword evidence="1 5" id="KW-0489">Methyltransferase</keyword>
<dbReference type="Gene3D" id="3.40.50.150">
    <property type="entry name" value="Vaccinia Virus protein VP39"/>
    <property type="match status" value="1"/>
</dbReference>
<feature type="binding site" evidence="5">
    <location>
        <position position="46"/>
    </location>
    <ligand>
        <name>S-adenosyl-L-methionine</name>
        <dbReference type="ChEBI" id="CHEBI:59789"/>
    </ligand>
</feature>
<evidence type="ECO:0000256" key="1">
    <source>
        <dbReference type="ARBA" id="ARBA00022603"/>
    </source>
</evidence>
<evidence type="ECO:0000313" key="9">
    <source>
        <dbReference type="Proteomes" id="UP001152561"/>
    </source>
</evidence>
<keyword evidence="9" id="KW-1185">Reference proteome</keyword>
<dbReference type="SUPFAM" id="SSF53335">
    <property type="entry name" value="S-adenosyl-L-methionine-dependent methyltransferases"/>
    <property type="match status" value="1"/>
</dbReference>
<keyword evidence="6" id="KW-0698">rRNA processing</keyword>